<feature type="non-terminal residue" evidence="2">
    <location>
        <position position="1"/>
    </location>
</feature>
<name>A0A699UTD4_TANCI</name>
<feature type="non-terminal residue" evidence="2">
    <location>
        <position position="187"/>
    </location>
</feature>
<feature type="compositionally biased region" description="Acidic residues" evidence="1">
    <location>
        <begin position="168"/>
        <end position="187"/>
    </location>
</feature>
<proteinExistence type="predicted"/>
<comment type="caution">
    <text evidence="2">The sequence shown here is derived from an EMBL/GenBank/DDBJ whole genome shotgun (WGS) entry which is preliminary data.</text>
</comment>
<evidence type="ECO:0000313" key="2">
    <source>
        <dbReference type="EMBL" id="GFD24801.1"/>
    </source>
</evidence>
<feature type="compositionally biased region" description="Basic and acidic residues" evidence="1">
    <location>
        <begin position="148"/>
        <end position="167"/>
    </location>
</feature>
<sequence>PIELTTEDIRNTKAYKEYYTCATGEAAPKPKESARRKRSNSDTSITPPTTIPTPITTVAAASRLTAATKGKQPAKAKSPSDPSEAARTEAEQLKIVLRRSRQEMHISQSGGSSTDEGTGSKPGVSDVPSNDSEEEISWNSSDDEDIDAQDKDRNDDEGDKNNESDDGKENDDDDDKDDAERDDNDDH</sequence>
<feature type="compositionally biased region" description="Low complexity" evidence="1">
    <location>
        <begin position="45"/>
        <end position="57"/>
    </location>
</feature>
<protein>
    <submittedName>
        <fullName evidence="2">Uncharacterized protein</fullName>
    </submittedName>
</protein>
<feature type="compositionally biased region" description="Low complexity" evidence="1">
    <location>
        <begin position="107"/>
        <end position="119"/>
    </location>
</feature>
<dbReference type="AlphaFoldDB" id="A0A699UTD4"/>
<feature type="compositionally biased region" description="Acidic residues" evidence="1">
    <location>
        <begin position="131"/>
        <end position="147"/>
    </location>
</feature>
<organism evidence="2">
    <name type="scientific">Tanacetum cinerariifolium</name>
    <name type="common">Dalmatian daisy</name>
    <name type="synonym">Chrysanthemum cinerariifolium</name>
    <dbReference type="NCBI Taxonomy" id="118510"/>
    <lineage>
        <taxon>Eukaryota</taxon>
        <taxon>Viridiplantae</taxon>
        <taxon>Streptophyta</taxon>
        <taxon>Embryophyta</taxon>
        <taxon>Tracheophyta</taxon>
        <taxon>Spermatophyta</taxon>
        <taxon>Magnoliopsida</taxon>
        <taxon>eudicotyledons</taxon>
        <taxon>Gunneridae</taxon>
        <taxon>Pentapetalae</taxon>
        <taxon>asterids</taxon>
        <taxon>campanulids</taxon>
        <taxon>Asterales</taxon>
        <taxon>Asteraceae</taxon>
        <taxon>Asteroideae</taxon>
        <taxon>Anthemideae</taxon>
        <taxon>Anthemidinae</taxon>
        <taxon>Tanacetum</taxon>
    </lineage>
</organism>
<accession>A0A699UTD4</accession>
<dbReference type="EMBL" id="BKCJ011355302">
    <property type="protein sequence ID" value="GFD24801.1"/>
    <property type="molecule type" value="Genomic_DNA"/>
</dbReference>
<evidence type="ECO:0000256" key="1">
    <source>
        <dbReference type="SAM" id="MobiDB-lite"/>
    </source>
</evidence>
<reference evidence="2" key="1">
    <citation type="journal article" date="2019" name="Sci. Rep.">
        <title>Draft genome of Tanacetum cinerariifolium, the natural source of mosquito coil.</title>
        <authorList>
            <person name="Yamashiro T."/>
            <person name="Shiraishi A."/>
            <person name="Satake H."/>
            <person name="Nakayama K."/>
        </authorList>
    </citation>
    <scope>NUCLEOTIDE SEQUENCE</scope>
</reference>
<gene>
    <name evidence="2" type="ORF">Tci_896770</name>
</gene>
<feature type="region of interest" description="Disordered" evidence="1">
    <location>
        <begin position="23"/>
        <end position="187"/>
    </location>
</feature>